<dbReference type="AlphaFoldDB" id="E4X5X0"/>
<organism evidence="2">
    <name type="scientific">Oikopleura dioica</name>
    <name type="common">Tunicate</name>
    <dbReference type="NCBI Taxonomy" id="34765"/>
    <lineage>
        <taxon>Eukaryota</taxon>
        <taxon>Metazoa</taxon>
        <taxon>Chordata</taxon>
        <taxon>Tunicata</taxon>
        <taxon>Appendicularia</taxon>
        <taxon>Copelata</taxon>
        <taxon>Oikopleuridae</taxon>
        <taxon>Oikopleura</taxon>
    </lineage>
</organism>
<evidence type="ECO:0000256" key="1">
    <source>
        <dbReference type="SAM" id="SignalP"/>
    </source>
</evidence>
<dbReference type="OrthoDB" id="10398298at2759"/>
<name>E4X5X0_OIKDI</name>
<dbReference type="InParanoid" id="E4X5X0"/>
<dbReference type="Proteomes" id="UP000001307">
    <property type="component" value="Unassembled WGS sequence"/>
</dbReference>
<keyword evidence="1" id="KW-0732">Signal</keyword>
<gene>
    <name evidence="2" type="ORF">GSOID_T00002458001</name>
</gene>
<protein>
    <submittedName>
        <fullName evidence="2">Uncharacterized protein</fullName>
    </submittedName>
</protein>
<proteinExistence type="predicted"/>
<dbReference type="EMBL" id="FN653026">
    <property type="protein sequence ID" value="CBY07481.1"/>
    <property type="molecule type" value="Genomic_DNA"/>
</dbReference>
<reference evidence="2" key="1">
    <citation type="journal article" date="2010" name="Science">
        <title>Plasticity of animal genome architecture unmasked by rapid evolution of a pelagic tunicate.</title>
        <authorList>
            <person name="Denoeud F."/>
            <person name="Henriet S."/>
            <person name="Mungpakdee S."/>
            <person name="Aury J.M."/>
            <person name="Da Silva C."/>
            <person name="Brinkmann H."/>
            <person name="Mikhaleva J."/>
            <person name="Olsen L.C."/>
            <person name="Jubin C."/>
            <person name="Canestro C."/>
            <person name="Bouquet J.M."/>
            <person name="Danks G."/>
            <person name="Poulain J."/>
            <person name="Campsteijn C."/>
            <person name="Adamski M."/>
            <person name="Cross I."/>
            <person name="Yadetie F."/>
            <person name="Muffato M."/>
            <person name="Louis A."/>
            <person name="Butcher S."/>
            <person name="Tsagkogeorga G."/>
            <person name="Konrad A."/>
            <person name="Singh S."/>
            <person name="Jensen M.F."/>
            <person name="Cong E.H."/>
            <person name="Eikeseth-Otteraa H."/>
            <person name="Noel B."/>
            <person name="Anthouard V."/>
            <person name="Porcel B.M."/>
            <person name="Kachouri-Lafond R."/>
            <person name="Nishino A."/>
            <person name="Ugolini M."/>
            <person name="Chourrout P."/>
            <person name="Nishida H."/>
            <person name="Aasland R."/>
            <person name="Huzurbazar S."/>
            <person name="Westhof E."/>
            <person name="Delsuc F."/>
            <person name="Lehrach H."/>
            <person name="Reinhardt R."/>
            <person name="Weissenbach J."/>
            <person name="Roy S.W."/>
            <person name="Artiguenave F."/>
            <person name="Postlethwait J.H."/>
            <person name="Manak J.R."/>
            <person name="Thompson E.M."/>
            <person name="Jaillon O."/>
            <person name="Du Pasquier L."/>
            <person name="Boudinot P."/>
            <person name="Liberles D.A."/>
            <person name="Volff J.N."/>
            <person name="Philippe H."/>
            <person name="Lenhard B."/>
            <person name="Roest Crollius H."/>
            <person name="Wincker P."/>
            <person name="Chourrout D."/>
        </authorList>
    </citation>
    <scope>NUCLEOTIDE SEQUENCE [LARGE SCALE GENOMIC DNA]</scope>
</reference>
<feature type="signal peptide" evidence="1">
    <location>
        <begin position="1"/>
        <end position="23"/>
    </location>
</feature>
<evidence type="ECO:0000313" key="3">
    <source>
        <dbReference type="Proteomes" id="UP000001307"/>
    </source>
</evidence>
<evidence type="ECO:0000313" key="2">
    <source>
        <dbReference type="EMBL" id="CBY07481.1"/>
    </source>
</evidence>
<sequence length="431" mass="47689">MSFFIYNLFIYNFFLNVAPVADDADRAEDYTPYIPSAPSSNSYDYGLSNVLNYPTYDNNAYGYNAGNAGNAGSYAGQNFGEGPISSYGYDQGSRARIASDIDAYAMWQADFWRHWDGKKSSEDSTVLADIGVPHNNLENYFGGQSKGMLKQFNEDDHAAFQGPWASLARTTSDVTSLTNVNGIDSYDKSWELGEHDTNARIFTAHGKEDAARLKCAQCKVDFQIHWNGAEFLITAKGDATTIYADNAAAIATCSDADMYCPYSSGTCFVEERKQFGHVISFERGCKQAKACYMQKYQNFLVKAGRQCWPTVNTDMIDKIARRPYDIMADEQYSTKHPNTNDATFTDFTDASPDTGGLVTGLYVDPDYILDTNSELNYNSLHIVHGHVGPYQNGLKETSRCTQCCSTSDNCNAGWSPTTETGWGSVHDTDAP</sequence>
<feature type="chain" id="PRO_5003192655" evidence="1">
    <location>
        <begin position="24"/>
        <end position="431"/>
    </location>
</feature>
<accession>E4X5X0</accession>
<keyword evidence="3" id="KW-1185">Reference proteome</keyword>